<feature type="chain" id="PRO_5045796210" evidence="1">
    <location>
        <begin position="22"/>
        <end position="394"/>
    </location>
</feature>
<comment type="caution">
    <text evidence="2">The sequence shown here is derived from an EMBL/GenBank/DDBJ whole genome shotgun (WGS) entry which is preliminary data.</text>
</comment>
<dbReference type="PROSITE" id="PS51257">
    <property type="entry name" value="PROKAR_LIPOPROTEIN"/>
    <property type="match status" value="1"/>
</dbReference>
<gene>
    <name evidence="2" type="ORF">JOC27_001021</name>
</gene>
<dbReference type="RefSeq" id="WP_205005909.1">
    <property type="nucleotide sequence ID" value="NZ_CBCRXA010000011.1"/>
</dbReference>
<dbReference type="EMBL" id="JAFBEV010000006">
    <property type="protein sequence ID" value="MBM7657572.1"/>
    <property type="molecule type" value="Genomic_DNA"/>
</dbReference>
<proteinExistence type="predicted"/>
<organism evidence="2 3">
    <name type="scientific">Sporolactobacillus spathodeae</name>
    <dbReference type="NCBI Taxonomy" id="1465502"/>
    <lineage>
        <taxon>Bacteria</taxon>
        <taxon>Bacillati</taxon>
        <taxon>Bacillota</taxon>
        <taxon>Bacilli</taxon>
        <taxon>Bacillales</taxon>
        <taxon>Sporolactobacillaceae</taxon>
        <taxon>Sporolactobacillus</taxon>
    </lineage>
</organism>
<evidence type="ECO:0000313" key="3">
    <source>
        <dbReference type="Proteomes" id="UP000823201"/>
    </source>
</evidence>
<feature type="signal peptide" evidence="1">
    <location>
        <begin position="1"/>
        <end position="21"/>
    </location>
</feature>
<evidence type="ECO:0000256" key="1">
    <source>
        <dbReference type="SAM" id="SignalP"/>
    </source>
</evidence>
<evidence type="ECO:0000313" key="2">
    <source>
        <dbReference type="EMBL" id="MBM7657572.1"/>
    </source>
</evidence>
<accession>A0ABS2Q706</accession>
<dbReference type="PIRSF" id="PIRSF012509">
    <property type="entry name" value="CamS"/>
    <property type="match status" value="1"/>
</dbReference>
<keyword evidence="3" id="KW-1185">Reference proteome</keyword>
<dbReference type="InterPro" id="IPR011426">
    <property type="entry name" value="CamS"/>
</dbReference>
<dbReference type="CDD" id="cd13441">
    <property type="entry name" value="CamS_repeat_1"/>
    <property type="match status" value="1"/>
</dbReference>
<dbReference type="Gene3D" id="3.10.570.10">
    <property type="entry name" value="sex pheromone staph- cam373 precursor domain"/>
    <property type="match status" value="1"/>
</dbReference>
<keyword evidence="1" id="KW-0732">Signal</keyword>
<protein>
    <submittedName>
        <fullName evidence="2">Protein involved in sex pheromone biosynthesis</fullName>
    </submittedName>
</protein>
<name>A0ABS2Q706_9BACL</name>
<dbReference type="CDD" id="cd13440">
    <property type="entry name" value="CamS_repeat_2"/>
    <property type="match status" value="1"/>
</dbReference>
<dbReference type="Pfam" id="PF07537">
    <property type="entry name" value="CamS"/>
    <property type="match status" value="1"/>
</dbReference>
<sequence>MKQRRSSALLAGFLSLSVLLAGCSFGGSQTSKVVNKKNGKTETTSLIPATSNKGYQSIKPQANDQMRGYINYGVDNRVDIDQLEGGLVNLSKSVYSPSSYVFQSGQYLSTNDIDHILYRKGQEQNETGRFKGVPGLNPPLGKGNVVTQAQKHPKYLNYVLEQDYLKKQGGKYVLGGVSIAVSLNSVYSDRIMDKNKNINPVEVTLNQSQVKAWGKAVAPKILSRIRQVNGLSQVPILLTLYMTSAPSSLVPGDFYAQTEVSASSSTISSWKNISDHHVLFPSSTASSNYKADLDKFNLFKDDVQKYFPNFVGVVGKGYYHNGNLSDLQLDVNIQFTDETEVTSFANYVASIVNNRFGFARDIPVHIYITSDSTQEALIERTSSSDNAYVSIYEH</sequence>
<reference evidence="2 3" key="1">
    <citation type="submission" date="2021-01" db="EMBL/GenBank/DDBJ databases">
        <title>Genomic Encyclopedia of Type Strains, Phase IV (KMG-IV): sequencing the most valuable type-strain genomes for metagenomic binning, comparative biology and taxonomic classification.</title>
        <authorList>
            <person name="Goeker M."/>
        </authorList>
    </citation>
    <scope>NUCLEOTIDE SEQUENCE [LARGE SCALE GENOMIC DNA]</scope>
    <source>
        <strain evidence="2 3">DSM 100968</strain>
    </source>
</reference>
<dbReference type="Proteomes" id="UP000823201">
    <property type="component" value="Unassembled WGS sequence"/>
</dbReference>